<accession>A0AAE0LK37</accession>
<protein>
    <submittedName>
        <fullName evidence="1">Uncharacterized protein</fullName>
    </submittedName>
</protein>
<dbReference type="Proteomes" id="UP001190700">
    <property type="component" value="Unassembled WGS sequence"/>
</dbReference>
<organism evidence="1 2">
    <name type="scientific">Cymbomonas tetramitiformis</name>
    <dbReference type="NCBI Taxonomy" id="36881"/>
    <lineage>
        <taxon>Eukaryota</taxon>
        <taxon>Viridiplantae</taxon>
        <taxon>Chlorophyta</taxon>
        <taxon>Pyramimonadophyceae</taxon>
        <taxon>Pyramimonadales</taxon>
        <taxon>Pyramimonadaceae</taxon>
        <taxon>Cymbomonas</taxon>
    </lineage>
</organism>
<dbReference type="PANTHER" id="PTHR43796">
    <property type="entry name" value="CARBOXYNORSPERMIDINE SYNTHASE"/>
    <property type="match status" value="1"/>
</dbReference>
<comment type="caution">
    <text evidence="1">The sequence shown here is derived from an EMBL/GenBank/DDBJ whole genome shotgun (WGS) entry which is preliminary data.</text>
</comment>
<gene>
    <name evidence="1" type="ORF">CYMTET_4376</name>
</gene>
<reference evidence="1 2" key="1">
    <citation type="journal article" date="2015" name="Genome Biol. Evol.">
        <title>Comparative Genomics of a Bacterivorous Green Alga Reveals Evolutionary Causalities and Consequences of Phago-Mixotrophic Mode of Nutrition.</title>
        <authorList>
            <person name="Burns J.A."/>
            <person name="Paasch A."/>
            <person name="Narechania A."/>
            <person name="Kim E."/>
        </authorList>
    </citation>
    <scope>NUCLEOTIDE SEQUENCE [LARGE SCALE GENOMIC DNA]</scope>
    <source>
        <strain evidence="1 2">PLY_AMNH</strain>
    </source>
</reference>
<keyword evidence="2" id="KW-1185">Reference proteome</keyword>
<dbReference type="PANTHER" id="PTHR43796:SF2">
    <property type="entry name" value="CARBOXYNORSPERMIDINE SYNTHASE"/>
    <property type="match status" value="1"/>
</dbReference>
<dbReference type="EMBL" id="LGRX02000589">
    <property type="protein sequence ID" value="KAK3288138.1"/>
    <property type="molecule type" value="Genomic_DNA"/>
</dbReference>
<name>A0AAE0LK37_9CHLO</name>
<evidence type="ECO:0000313" key="2">
    <source>
        <dbReference type="Proteomes" id="UP001190700"/>
    </source>
</evidence>
<evidence type="ECO:0000313" key="1">
    <source>
        <dbReference type="EMBL" id="KAK3288138.1"/>
    </source>
</evidence>
<dbReference type="AlphaFoldDB" id="A0AAE0LK37"/>
<proteinExistence type="predicted"/>
<sequence>MWNLLFGAMKVLPKELLGNRDLMQAFAVFSEPAIRFVDKLVGATNAMRVDAKVDGQEVSLLCVHDDLEVCVGIGTAAFGMQMLRGQVPHGVWFPAEMGSKNRQGILERAQREASKWDM</sequence>